<feature type="repeat" description="PPR" evidence="2">
    <location>
        <begin position="618"/>
        <end position="652"/>
    </location>
</feature>
<dbReference type="EMBL" id="CM035411">
    <property type="protein sequence ID" value="KAH7434822.1"/>
    <property type="molecule type" value="Genomic_DNA"/>
</dbReference>
<comment type="caution">
    <text evidence="3">The sequence shown here is derived from an EMBL/GenBank/DDBJ whole genome shotgun (WGS) entry which is preliminary data.</text>
</comment>
<feature type="repeat" description="PPR" evidence="2">
    <location>
        <begin position="415"/>
        <end position="449"/>
    </location>
</feature>
<organism evidence="3 4">
    <name type="scientific">Ceratopteris richardii</name>
    <name type="common">Triangle waterfern</name>
    <dbReference type="NCBI Taxonomy" id="49495"/>
    <lineage>
        <taxon>Eukaryota</taxon>
        <taxon>Viridiplantae</taxon>
        <taxon>Streptophyta</taxon>
        <taxon>Embryophyta</taxon>
        <taxon>Tracheophyta</taxon>
        <taxon>Polypodiopsida</taxon>
        <taxon>Polypodiidae</taxon>
        <taxon>Polypodiales</taxon>
        <taxon>Pteridineae</taxon>
        <taxon>Pteridaceae</taxon>
        <taxon>Parkerioideae</taxon>
        <taxon>Ceratopteris</taxon>
    </lineage>
</organism>
<sequence length="893" mass="100510">MRASSGLSSPLSKQRHISFLSLFKRDTVKGLLADRDESLNPEFSNCNYSRYTIVSSLLSKDDDVRHGMLIHHYLILKELETSQFLGSHLLHMYFRCESPEDGFAFYRSMSDMNVYSWNHLMEAYIDQREIQRTVELFDRMQSAAVLPNKFTFVIILRALYEKPVGVNVSRIHVYIRNSGLGDDNVINTALLRIHGEGCRMSDATKLFNSLTAKDVIFWTAMISLYAKEGQLDEAFHLFDKMQHQYLIPTTVTFVSLLSVCAKHTALNEGSRLHTLIVAEFPNLDIALNNALVNMYGRCDCLDDACSVFDNIVEKNVVTWTSMITLYDQKGYGRAGILLFHRMQAESIMPNQFSFVGAIVACACLEVLDEGKHVHTQVAESGGVDAVAGAALLNMYEKCSKLEDAEKIFNAVATQDQVLWNAMISVYTRCGKLREAIKLLECMREQGLRPDKVTFSNIFNACGAFSQKLNGEYLHTYMMESDLEPELILGNSLVRMYAHCGDIEHSRQVFDGLIERDVVSWTLMIAVYATSGQSETMFYYFDQMQQEGQLPDKVTYISVLDSFRTTCLQTHWKRLRARLESSDIFHRELAVQNALITLFGKWGNLHDAERIFTKMAEHDVVTWNALIALYGDHGEVRSVFKTFRAMLDEDVNPNTVTFITIVSACASQAHFIEAKIMHMWAVEGGFHTDNTLATALLTTYGKCGSIEDARSCFDLLKGEQNLLAWNAIIAVHAQHGQAKEAIEIFQQMEQARLIPDSLSFLALLVACSHAGLPHEARRLFTMMVHDYDILPSADHCGCLIDLFGRTGRLDEAETLLHSVPSQSQKLPFATMLGACKSENNEGRGERVAKYALESNSHNPVYYVILTNIQSALLKHGNDFSDTIGTSPCLSAVES</sequence>
<feature type="repeat" description="PPR" evidence="2">
    <location>
        <begin position="113"/>
        <end position="147"/>
    </location>
</feature>
<evidence type="ECO:0000256" key="1">
    <source>
        <dbReference type="ARBA" id="ARBA00022737"/>
    </source>
</evidence>
<feature type="repeat" description="PPR" evidence="2">
    <location>
        <begin position="315"/>
        <end position="349"/>
    </location>
</feature>
<dbReference type="OrthoDB" id="185373at2759"/>
<protein>
    <recommendedName>
        <fullName evidence="5">Pentatricopeptide repeat-containing protein</fullName>
    </recommendedName>
</protein>
<evidence type="ECO:0000313" key="3">
    <source>
        <dbReference type="EMBL" id="KAH7434822.1"/>
    </source>
</evidence>
<evidence type="ECO:0000256" key="2">
    <source>
        <dbReference type="PROSITE-ProRule" id="PRU00708"/>
    </source>
</evidence>
<dbReference type="GO" id="GO:0003723">
    <property type="term" value="F:RNA binding"/>
    <property type="evidence" value="ECO:0007669"/>
    <property type="project" value="InterPro"/>
</dbReference>
<feature type="repeat" description="PPR" evidence="2">
    <location>
        <begin position="720"/>
        <end position="754"/>
    </location>
</feature>
<keyword evidence="4" id="KW-1185">Reference proteome</keyword>
<dbReference type="PANTHER" id="PTHR47926:SF533">
    <property type="entry name" value="DYW DOMAIN-CONTAINING PROTEIN"/>
    <property type="match status" value="1"/>
</dbReference>
<dbReference type="PANTHER" id="PTHR47926">
    <property type="entry name" value="PENTATRICOPEPTIDE REPEAT-CONTAINING PROTEIN"/>
    <property type="match status" value="1"/>
</dbReference>
<dbReference type="GO" id="GO:0048731">
    <property type="term" value="P:system development"/>
    <property type="evidence" value="ECO:0007669"/>
    <property type="project" value="UniProtKB-ARBA"/>
</dbReference>
<evidence type="ECO:0000313" key="4">
    <source>
        <dbReference type="Proteomes" id="UP000825935"/>
    </source>
</evidence>
<dbReference type="Proteomes" id="UP000825935">
    <property type="component" value="Chromosome 6"/>
</dbReference>
<dbReference type="Gene3D" id="1.25.40.10">
    <property type="entry name" value="Tetratricopeptide repeat domain"/>
    <property type="match status" value="7"/>
</dbReference>
<feature type="repeat" description="PPR" evidence="2">
    <location>
        <begin position="516"/>
        <end position="550"/>
    </location>
</feature>
<keyword evidence="1" id="KW-0677">Repeat</keyword>
<reference evidence="3" key="1">
    <citation type="submission" date="2021-08" db="EMBL/GenBank/DDBJ databases">
        <title>WGS assembly of Ceratopteris richardii.</title>
        <authorList>
            <person name="Marchant D.B."/>
            <person name="Chen G."/>
            <person name="Jenkins J."/>
            <person name="Shu S."/>
            <person name="Leebens-Mack J."/>
            <person name="Grimwood J."/>
            <person name="Schmutz J."/>
            <person name="Soltis P."/>
            <person name="Soltis D."/>
            <person name="Chen Z.-H."/>
        </authorList>
    </citation>
    <scope>NUCLEOTIDE SEQUENCE</scope>
    <source>
        <strain evidence="3">Whitten #5841</strain>
        <tissue evidence="3">Leaf</tissue>
    </source>
</reference>
<dbReference type="NCBIfam" id="TIGR00756">
    <property type="entry name" value="PPR"/>
    <property type="match status" value="7"/>
</dbReference>
<accession>A0A8T2UH55</accession>
<dbReference type="GO" id="GO:0009451">
    <property type="term" value="P:RNA modification"/>
    <property type="evidence" value="ECO:0007669"/>
    <property type="project" value="InterPro"/>
</dbReference>
<dbReference type="PROSITE" id="PS51375">
    <property type="entry name" value="PPR"/>
    <property type="match status" value="7"/>
</dbReference>
<evidence type="ECO:0008006" key="5">
    <source>
        <dbReference type="Google" id="ProtNLM"/>
    </source>
</evidence>
<dbReference type="InterPro" id="IPR046960">
    <property type="entry name" value="PPR_At4g14850-like_plant"/>
</dbReference>
<dbReference type="FunFam" id="1.25.40.10:FF:000158">
    <property type="entry name" value="pentatricopeptide repeat-containing protein At2g33680"/>
    <property type="match status" value="1"/>
</dbReference>
<dbReference type="AlphaFoldDB" id="A0A8T2UH55"/>
<proteinExistence type="predicted"/>
<dbReference type="Pfam" id="PF13041">
    <property type="entry name" value="PPR_2"/>
    <property type="match status" value="6"/>
</dbReference>
<name>A0A8T2UH55_CERRI</name>
<dbReference type="Pfam" id="PF01535">
    <property type="entry name" value="PPR"/>
    <property type="match status" value="4"/>
</dbReference>
<dbReference type="InterPro" id="IPR011990">
    <property type="entry name" value="TPR-like_helical_dom_sf"/>
</dbReference>
<feature type="repeat" description="PPR" evidence="2">
    <location>
        <begin position="214"/>
        <end position="248"/>
    </location>
</feature>
<dbReference type="SUPFAM" id="SSF48452">
    <property type="entry name" value="TPR-like"/>
    <property type="match status" value="1"/>
</dbReference>
<dbReference type="InterPro" id="IPR002885">
    <property type="entry name" value="PPR_rpt"/>
</dbReference>
<gene>
    <name evidence="3" type="ORF">KP509_06G036400</name>
</gene>